<keyword evidence="4" id="KW-0716">Sensory transduction</keyword>
<evidence type="ECO:0000256" key="7">
    <source>
        <dbReference type="ARBA" id="ARBA00023136"/>
    </source>
</evidence>
<dbReference type="InterPro" id="IPR000725">
    <property type="entry name" value="Olfact_rcpt"/>
</dbReference>
<dbReference type="AlphaFoldDB" id="A0A6P7X397"/>
<evidence type="ECO:0000256" key="3">
    <source>
        <dbReference type="ARBA" id="ARBA00022692"/>
    </source>
</evidence>
<feature type="domain" description="G-protein coupled receptors family 1 profile" evidence="11">
    <location>
        <begin position="41"/>
        <end position="290"/>
    </location>
</feature>
<evidence type="ECO:0000256" key="5">
    <source>
        <dbReference type="ARBA" id="ARBA00022989"/>
    </source>
</evidence>
<feature type="transmembrane region" description="Helical" evidence="10">
    <location>
        <begin position="273"/>
        <end position="292"/>
    </location>
</feature>
<sequence>MEWRNQTAVTEFVLEGPTDHEELNNLFFVVFLAMYSINLLGNGTMISIISGNSQLHTPMYLFLCVLSSVDMCLTSVTVPQMLTNLISGKKTISFSNCFTQLYFFIAFVIEECMLLSIMAYDRYVAICNPLHYITIMNKKACLSMLFVSLILSIMHASLHTLLALRLPFCKSNKIQHFYCDLTPLLQLSCQDTSVNELVIFTEASVLIIGPFLIILISYMYIIKTILKMHSTGGRHKTFSTCSSHFIVVTLFYGSILFMYFRPSSSYSLEKDKIASMVYTVLSPLLNPFIYSLRNKDVKMALRRALQRKVVFFQKATTG</sequence>
<evidence type="ECO:0000256" key="2">
    <source>
        <dbReference type="ARBA" id="ARBA00022475"/>
    </source>
</evidence>
<feature type="transmembrane region" description="Helical" evidence="10">
    <location>
        <begin position="140"/>
        <end position="158"/>
    </location>
</feature>
<reference evidence="13" key="1">
    <citation type="submission" date="2025-08" db="UniProtKB">
        <authorList>
            <consortium name="RefSeq"/>
        </authorList>
    </citation>
    <scope>IDENTIFICATION</scope>
</reference>
<keyword evidence="9" id="KW-0807">Transducer</keyword>
<keyword evidence="12" id="KW-1185">Reference proteome</keyword>
<dbReference type="Proteomes" id="UP000515156">
    <property type="component" value="Chromosome 2"/>
</dbReference>
<keyword evidence="4" id="KW-0552">Olfaction</keyword>
<dbReference type="SUPFAM" id="SSF81321">
    <property type="entry name" value="Family A G protein-coupled receptor-like"/>
    <property type="match status" value="1"/>
</dbReference>
<dbReference type="InterPro" id="IPR000276">
    <property type="entry name" value="GPCR_Rhodpsn"/>
</dbReference>
<dbReference type="Gene3D" id="1.20.1070.10">
    <property type="entry name" value="Rhodopsin 7-helix transmembrane proteins"/>
    <property type="match status" value="1"/>
</dbReference>
<dbReference type="InterPro" id="IPR050516">
    <property type="entry name" value="Olfactory_GPCR"/>
</dbReference>
<name>A0A6P7X397_9AMPH</name>
<comment type="subcellular location">
    <subcellularLocation>
        <location evidence="1">Cell membrane</location>
        <topology evidence="1">Multi-pass membrane protein</topology>
    </subcellularLocation>
</comment>
<dbReference type="OrthoDB" id="9444602at2759"/>
<evidence type="ECO:0000256" key="8">
    <source>
        <dbReference type="ARBA" id="ARBA00023170"/>
    </source>
</evidence>
<organism evidence="12 13">
    <name type="scientific">Microcaecilia unicolor</name>
    <dbReference type="NCBI Taxonomy" id="1415580"/>
    <lineage>
        <taxon>Eukaryota</taxon>
        <taxon>Metazoa</taxon>
        <taxon>Chordata</taxon>
        <taxon>Craniata</taxon>
        <taxon>Vertebrata</taxon>
        <taxon>Euteleostomi</taxon>
        <taxon>Amphibia</taxon>
        <taxon>Gymnophiona</taxon>
        <taxon>Siphonopidae</taxon>
        <taxon>Microcaecilia</taxon>
    </lineage>
</organism>
<dbReference type="PROSITE" id="PS50262">
    <property type="entry name" value="G_PROTEIN_RECEP_F1_2"/>
    <property type="match status" value="1"/>
</dbReference>
<evidence type="ECO:0000313" key="12">
    <source>
        <dbReference type="Proteomes" id="UP000515156"/>
    </source>
</evidence>
<gene>
    <name evidence="13" type="primary">LOC115461945</name>
</gene>
<dbReference type="GO" id="GO:0004930">
    <property type="term" value="F:G protein-coupled receptor activity"/>
    <property type="evidence" value="ECO:0007669"/>
    <property type="project" value="UniProtKB-KW"/>
</dbReference>
<keyword evidence="6" id="KW-0297">G-protein coupled receptor</keyword>
<dbReference type="Pfam" id="PF13853">
    <property type="entry name" value="7tm_4"/>
    <property type="match status" value="1"/>
</dbReference>
<dbReference type="GO" id="GO:0004984">
    <property type="term" value="F:olfactory receptor activity"/>
    <property type="evidence" value="ECO:0007669"/>
    <property type="project" value="InterPro"/>
</dbReference>
<dbReference type="FunCoup" id="A0A6P7X397">
    <property type="interactions" value="432"/>
</dbReference>
<dbReference type="GeneID" id="115461945"/>
<dbReference type="PRINTS" id="PR00245">
    <property type="entry name" value="OLFACTORYR"/>
</dbReference>
<keyword evidence="7 10" id="KW-0472">Membrane</keyword>
<feature type="transmembrane region" description="Helical" evidence="10">
    <location>
        <begin position="197"/>
        <end position="221"/>
    </location>
</feature>
<evidence type="ECO:0000256" key="1">
    <source>
        <dbReference type="ARBA" id="ARBA00004651"/>
    </source>
</evidence>
<dbReference type="InParanoid" id="A0A6P7X397"/>
<evidence type="ECO:0000259" key="11">
    <source>
        <dbReference type="PROSITE" id="PS50262"/>
    </source>
</evidence>
<protein>
    <submittedName>
        <fullName evidence="13">Olfactory receptor 1019-like</fullName>
    </submittedName>
</protein>
<feature type="transmembrane region" description="Helical" evidence="10">
    <location>
        <begin position="60"/>
        <end position="81"/>
    </location>
</feature>
<feature type="transmembrane region" description="Helical" evidence="10">
    <location>
        <begin position="242"/>
        <end position="261"/>
    </location>
</feature>
<feature type="transmembrane region" description="Helical" evidence="10">
    <location>
        <begin position="26"/>
        <end position="48"/>
    </location>
</feature>
<dbReference type="PRINTS" id="PR00237">
    <property type="entry name" value="GPCRRHODOPSN"/>
</dbReference>
<keyword evidence="8" id="KW-0675">Receptor</keyword>
<evidence type="ECO:0000256" key="6">
    <source>
        <dbReference type="ARBA" id="ARBA00023040"/>
    </source>
</evidence>
<evidence type="ECO:0000256" key="10">
    <source>
        <dbReference type="SAM" id="Phobius"/>
    </source>
</evidence>
<evidence type="ECO:0000313" key="13">
    <source>
        <dbReference type="RefSeq" id="XP_030047856.1"/>
    </source>
</evidence>
<proteinExistence type="predicted"/>
<feature type="transmembrane region" description="Helical" evidence="10">
    <location>
        <begin position="101"/>
        <end position="120"/>
    </location>
</feature>
<dbReference type="InterPro" id="IPR017452">
    <property type="entry name" value="GPCR_Rhodpsn_7TM"/>
</dbReference>
<accession>A0A6P7X397</accession>
<keyword evidence="2" id="KW-1003">Cell membrane</keyword>
<dbReference type="RefSeq" id="XP_030047856.1">
    <property type="nucleotide sequence ID" value="XM_030191996.1"/>
</dbReference>
<dbReference type="KEGG" id="muo:115461945"/>
<dbReference type="FunFam" id="1.20.1070.10:FF:000015">
    <property type="entry name" value="Olfactory receptor"/>
    <property type="match status" value="1"/>
</dbReference>
<keyword evidence="5 10" id="KW-1133">Transmembrane helix</keyword>
<dbReference type="GO" id="GO:0005886">
    <property type="term" value="C:plasma membrane"/>
    <property type="evidence" value="ECO:0007669"/>
    <property type="project" value="UniProtKB-SubCell"/>
</dbReference>
<dbReference type="PANTHER" id="PTHR26452">
    <property type="entry name" value="OLFACTORY RECEPTOR"/>
    <property type="match status" value="1"/>
</dbReference>
<keyword evidence="3 10" id="KW-0812">Transmembrane</keyword>
<dbReference type="CDD" id="cd15225">
    <property type="entry name" value="7tmA_OR10A-like"/>
    <property type="match status" value="1"/>
</dbReference>
<evidence type="ECO:0000256" key="4">
    <source>
        <dbReference type="ARBA" id="ARBA00022725"/>
    </source>
</evidence>
<evidence type="ECO:0000256" key="9">
    <source>
        <dbReference type="ARBA" id="ARBA00023224"/>
    </source>
</evidence>